<feature type="region of interest" description="Disordered" evidence="1">
    <location>
        <begin position="114"/>
        <end position="144"/>
    </location>
</feature>
<dbReference type="OrthoDB" id="1149183at2"/>
<accession>A0A6G1TXW2</accession>
<dbReference type="Gene3D" id="2.170.130.10">
    <property type="entry name" value="TonB-dependent receptor, plug domain"/>
    <property type="match status" value="1"/>
</dbReference>
<keyword evidence="3" id="KW-0675">Receptor</keyword>
<evidence type="ECO:0000313" key="3">
    <source>
        <dbReference type="EMBL" id="MQN80017.1"/>
    </source>
</evidence>
<reference evidence="3 4" key="1">
    <citation type="submission" date="2019-09" db="EMBL/GenBank/DDBJ databases">
        <title>Distinct polysaccharide growth profiles of human intestinal Prevotella copri isolates.</title>
        <authorList>
            <person name="Fehlner-Peach H."/>
            <person name="Magnabosco C."/>
            <person name="Raghavan V."/>
            <person name="Scher J.U."/>
            <person name="Tett A."/>
            <person name="Cox L.M."/>
            <person name="Gottsegen C."/>
            <person name="Watters A."/>
            <person name="Wiltshire- Gordon J.D."/>
            <person name="Segata N."/>
            <person name="Bonneau R."/>
            <person name="Littman D.R."/>
        </authorList>
    </citation>
    <scope>NUCLEOTIDE SEQUENCE [LARGE SCALE GENOMIC DNA]</scope>
    <source>
        <strain evidence="4">iA622</strain>
    </source>
</reference>
<dbReference type="InterPro" id="IPR037066">
    <property type="entry name" value="Plug_dom_sf"/>
</dbReference>
<evidence type="ECO:0000256" key="1">
    <source>
        <dbReference type="SAM" id="MobiDB-lite"/>
    </source>
</evidence>
<organism evidence="3 4">
    <name type="scientific">Segatella copri</name>
    <dbReference type="NCBI Taxonomy" id="165179"/>
    <lineage>
        <taxon>Bacteria</taxon>
        <taxon>Pseudomonadati</taxon>
        <taxon>Bacteroidota</taxon>
        <taxon>Bacteroidia</taxon>
        <taxon>Bacteroidales</taxon>
        <taxon>Prevotellaceae</taxon>
        <taxon>Segatella</taxon>
    </lineage>
</organism>
<name>A0A6G1TXW2_9BACT</name>
<dbReference type="EMBL" id="VZCB01000033">
    <property type="protein sequence ID" value="MQN80017.1"/>
    <property type="molecule type" value="Genomic_DNA"/>
</dbReference>
<dbReference type="Pfam" id="PF07715">
    <property type="entry name" value="Plug"/>
    <property type="match status" value="1"/>
</dbReference>
<protein>
    <submittedName>
        <fullName evidence="3">TonB-dependent receptor plug domain-containing protein</fullName>
    </submittedName>
</protein>
<proteinExistence type="predicted"/>
<sequence>MENNSLNYERLEGNKEGLSSVRVNDQYRIEFEEEFEDGKTIDELLAAVPSVDVNSEGEISLRGNADVLVWINGKKMGMNDDNRAQILRQLPAQAIESIEVMTNLSSKHSTEGTAGIGLKPQHVPGGSASRRSYDNGTYLNSDGDSKKHENSMFLRLGTNFRPDDRNDVYLSAIGTLGHKWGRTTTIHLSNVPGQWIGN</sequence>
<dbReference type="AlphaFoldDB" id="A0A6G1TXW2"/>
<comment type="caution">
    <text evidence="3">The sequence shown here is derived from an EMBL/GenBank/DDBJ whole genome shotgun (WGS) entry which is preliminary data.</text>
</comment>
<evidence type="ECO:0000259" key="2">
    <source>
        <dbReference type="Pfam" id="PF07715"/>
    </source>
</evidence>
<dbReference type="SUPFAM" id="SSF56935">
    <property type="entry name" value="Porins"/>
    <property type="match status" value="1"/>
</dbReference>
<dbReference type="InterPro" id="IPR012910">
    <property type="entry name" value="Plug_dom"/>
</dbReference>
<dbReference type="Proteomes" id="UP000480425">
    <property type="component" value="Unassembled WGS sequence"/>
</dbReference>
<dbReference type="RefSeq" id="WP_153122291.1">
    <property type="nucleotide sequence ID" value="NZ_CP152352.1"/>
</dbReference>
<evidence type="ECO:0000313" key="4">
    <source>
        <dbReference type="Proteomes" id="UP000480425"/>
    </source>
</evidence>
<gene>
    <name evidence="3" type="ORF">F7D73_03390</name>
</gene>
<feature type="domain" description="TonB-dependent receptor plug" evidence="2">
    <location>
        <begin position="38"/>
        <end position="106"/>
    </location>
</feature>